<dbReference type="GO" id="GO:0019005">
    <property type="term" value="C:SCF ubiquitin ligase complex"/>
    <property type="evidence" value="ECO:0007669"/>
    <property type="project" value="TreeGrafter"/>
</dbReference>
<feature type="compositionally biased region" description="Basic and acidic residues" evidence="2">
    <location>
        <begin position="62"/>
        <end position="81"/>
    </location>
</feature>
<reference evidence="4" key="1">
    <citation type="journal article" date="2023" name="Genome Biol. Evol.">
        <title>First Whole Genome Sequence and Flow Cytometry Genome Size Data for the Lichen-Forming Fungus Ramalina farinacea (Ascomycota).</title>
        <authorList>
            <person name="Llewellyn T."/>
            <person name="Mian S."/>
            <person name="Hill R."/>
            <person name="Leitch I.J."/>
            <person name="Gaya E."/>
        </authorList>
    </citation>
    <scope>NUCLEOTIDE SEQUENCE</scope>
    <source>
        <strain evidence="4">LIQ254RAFAR</strain>
    </source>
</reference>
<dbReference type="Pfam" id="PF12937">
    <property type="entry name" value="F-box-like"/>
    <property type="match status" value="1"/>
</dbReference>
<gene>
    <name evidence="4" type="ORF">OHK93_000887</name>
</gene>
<dbReference type="CDD" id="cd09917">
    <property type="entry name" value="F-box_SF"/>
    <property type="match status" value="1"/>
</dbReference>
<dbReference type="Pfam" id="PF19270">
    <property type="entry name" value="FBO_C"/>
    <property type="match status" value="1"/>
</dbReference>
<comment type="caution">
    <text evidence="4">The sequence shown here is derived from an EMBL/GenBank/DDBJ whole genome shotgun (WGS) entry which is preliminary data.</text>
</comment>
<feature type="domain" description="F-box" evidence="3">
    <location>
        <begin position="205"/>
        <end position="255"/>
    </location>
</feature>
<feature type="compositionally biased region" description="Low complexity" evidence="2">
    <location>
        <begin position="155"/>
        <end position="167"/>
    </location>
</feature>
<keyword evidence="1" id="KW-0833">Ubl conjugation pathway</keyword>
<accession>A0AA43TVQ8</accession>
<dbReference type="PANTHER" id="PTHR12874">
    <property type="entry name" value="F-BOX ONLY PROTEIN 48-RELATED"/>
    <property type="match status" value="1"/>
</dbReference>
<dbReference type="InterPro" id="IPR045464">
    <property type="entry name" value="Hrt3/FBXO9_C"/>
</dbReference>
<dbReference type="AlphaFoldDB" id="A0AA43TVQ8"/>
<evidence type="ECO:0000256" key="1">
    <source>
        <dbReference type="ARBA" id="ARBA00022786"/>
    </source>
</evidence>
<dbReference type="Gene3D" id="1.20.1280.50">
    <property type="match status" value="1"/>
</dbReference>
<evidence type="ECO:0000313" key="4">
    <source>
        <dbReference type="EMBL" id="MDI1489689.1"/>
    </source>
</evidence>
<evidence type="ECO:0000313" key="5">
    <source>
        <dbReference type="Proteomes" id="UP001161017"/>
    </source>
</evidence>
<feature type="compositionally biased region" description="Polar residues" evidence="2">
    <location>
        <begin position="14"/>
        <end position="33"/>
    </location>
</feature>
<sequence length="505" mass="56219">MAADTSEELERFRQQWQQEVSARSKAETSNASRTLGAKILESRPRRAASPEAQKHRNGAARTDGDEAVHGHHDIEDKDKTRTLRAPLGTHPSNHHEPTSALEHYEKAVEREGEGSLGDSVSHYRRAYRLDAGVDRLYKEKHFPPASTASKPQNPNPTNAPVTVPNTAHHSPDGPQALSVPEAIASYRSSLLLGASPATDASPPPPCPIASIPSEILVKILLRTAKIDPASFVRLARVCKRLAYLVATEDHIWGRVCDSDGFGFRAMHFAYAIAITGTSLPSSIEDLDARLARMKVISDTRSLTKSARFPTYKSMFHARPRIRFNGCYISTVNYIRPGQASATQYTWNSPVLIVTYYRYLRFFRDGSVVSLLTTTEPADVVHHLTKANLHANHAGGLPSAVMNNALRGRWRLSGNVYDKDVPDEDEGIVHIETEGADAERPEPKYIYKMMLEMKGAAKAPTAAQNTKLAWLGYWNYNKLTDDWAEFILKNDKPFFWSRVKSYGNGY</sequence>
<evidence type="ECO:0000259" key="3">
    <source>
        <dbReference type="PROSITE" id="PS50181"/>
    </source>
</evidence>
<dbReference type="GO" id="GO:0031146">
    <property type="term" value="P:SCF-dependent proteasomal ubiquitin-dependent protein catabolic process"/>
    <property type="evidence" value="ECO:0007669"/>
    <property type="project" value="TreeGrafter"/>
</dbReference>
<dbReference type="PROSITE" id="PS50181">
    <property type="entry name" value="FBOX"/>
    <property type="match status" value="1"/>
</dbReference>
<feature type="region of interest" description="Disordered" evidence="2">
    <location>
        <begin position="1"/>
        <end position="100"/>
    </location>
</feature>
<keyword evidence="5" id="KW-1185">Reference proteome</keyword>
<dbReference type="SUPFAM" id="SSF81383">
    <property type="entry name" value="F-box domain"/>
    <property type="match status" value="1"/>
</dbReference>
<feature type="region of interest" description="Disordered" evidence="2">
    <location>
        <begin position="143"/>
        <end position="177"/>
    </location>
</feature>
<dbReference type="Proteomes" id="UP001161017">
    <property type="component" value="Unassembled WGS sequence"/>
</dbReference>
<protein>
    <recommendedName>
        <fullName evidence="3">F-box domain-containing protein</fullName>
    </recommendedName>
</protein>
<proteinExistence type="predicted"/>
<evidence type="ECO:0000256" key="2">
    <source>
        <dbReference type="SAM" id="MobiDB-lite"/>
    </source>
</evidence>
<dbReference type="InterPro" id="IPR036047">
    <property type="entry name" value="F-box-like_dom_sf"/>
</dbReference>
<dbReference type="PANTHER" id="PTHR12874:SF9">
    <property type="entry name" value="F-BOX ONLY PROTEIN 48"/>
    <property type="match status" value="1"/>
</dbReference>
<organism evidence="4 5">
    <name type="scientific">Ramalina farinacea</name>
    <dbReference type="NCBI Taxonomy" id="258253"/>
    <lineage>
        <taxon>Eukaryota</taxon>
        <taxon>Fungi</taxon>
        <taxon>Dikarya</taxon>
        <taxon>Ascomycota</taxon>
        <taxon>Pezizomycotina</taxon>
        <taxon>Lecanoromycetes</taxon>
        <taxon>OSLEUM clade</taxon>
        <taxon>Lecanoromycetidae</taxon>
        <taxon>Lecanorales</taxon>
        <taxon>Lecanorineae</taxon>
        <taxon>Ramalinaceae</taxon>
        <taxon>Ramalina</taxon>
    </lineage>
</organism>
<name>A0AA43TVQ8_9LECA</name>
<dbReference type="InterPro" id="IPR001810">
    <property type="entry name" value="F-box_dom"/>
</dbReference>
<dbReference type="EMBL" id="JAPUFD010000010">
    <property type="protein sequence ID" value="MDI1489689.1"/>
    <property type="molecule type" value="Genomic_DNA"/>
</dbReference>
<dbReference type="GO" id="GO:0005737">
    <property type="term" value="C:cytoplasm"/>
    <property type="evidence" value="ECO:0007669"/>
    <property type="project" value="TreeGrafter"/>
</dbReference>